<evidence type="ECO:0000313" key="2">
    <source>
        <dbReference type="EnsemblPlants" id="AET04350"/>
    </source>
</evidence>
<dbReference type="EMBL" id="CM001224">
    <property type="protein sequence ID" value="AET04350.1"/>
    <property type="molecule type" value="Genomic_DNA"/>
</dbReference>
<name>G7L7Z3_MEDTR</name>
<reference evidence="1 3" key="1">
    <citation type="journal article" date="2011" name="Nature">
        <title>The Medicago genome provides insight into the evolution of rhizobial symbioses.</title>
        <authorList>
            <person name="Young N.D."/>
            <person name="Debelle F."/>
            <person name="Oldroyd G.E."/>
            <person name="Geurts R."/>
            <person name="Cannon S.B."/>
            <person name="Udvardi M.K."/>
            <person name="Benedito V.A."/>
            <person name="Mayer K.F."/>
            <person name="Gouzy J."/>
            <person name="Schoof H."/>
            <person name="Van de Peer Y."/>
            <person name="Proost S."/>
            <person name="Cook D.R."/>
            <person name="Meyers B.C."/>
            <person name="Spannagl M."/>
            <person name="Cheung F."/>
            <person name="De Mita S."/>
            <person name="Krishnakumar V."/>
            <person name="Gundlach H."/>
            <person name="Zhou S."/>
            <person name="Mudge J."/>
            <person name="Bharti A.K."/>
            <person name="Murray J.D."/>
            <person name="Naoumkina M.A."/>
            <person name="Rosen B."/>
            <person name="Silverstein K.A."/>
            <person name="Tang H."/>
            <person name="Rombauts S."/>
            <person name="Zhao P.X."/>
            <person name="Zhou P."/>
            <person name="Barbe V."/>
            <person name="Bardou P."/>
            <person name="Bechner M."/>
            <person name="Bellec A."/>
            <person name="Berger A."/>
            <person name="Berges H."/>
            <person name="Bidwell S."/>
            <person name="Bisseling T."/>
            <person name="Choisne N."/>
            <person name="Couloux A."/>
            <person name="Denny R."/>
            <person name="Deshpande S."/>
            <person name="Dai X."/>
            <person name="Doyle J.J."/>
            <person name="Dudez A.M."/>
            <person name="Farmer A.D."/>
            <person name="Fouteau S."/>
            <person name="Franken C."/>
            <person name="Gibelin C."/>
            <person name="Gish J."/>
            <person name="Goldstein S."/>
            <person name="Gonzalez A.J."/>
            <person name="Green P.J."/>
            <person name="Hallab A."/>
            <person name="Hartog M."/>
            <person name="Hua A."/>
            <person name="Humphray S.J."/>
            <person name="Jeong D.H."/>
            <person name="Jing Y."/>
            <person name="Jocker A."/>
            <person name="Kenton S.M."/>
            <person name="Kim D.J."/>
            <person name="Klee K."/>
            <person name="Lai H."/>
            <person name="Lang C."/>
            <person name="Lin S."/>
            <person name="Macmil S.L."/>
            <person name="Magdelenat G."/>
            <person name="Matthews L."/>
            <person name="McCorrison J."/>
            <person name="Monaghan E.L."/>
            <person name="Mun J.H."/>
            <person name="Najar F.Z."/>
            <person name="Nicholson C."/>
            <person name="Noirot C."/>
            <person name="O'Bleness M."/>
            <person name="Paule C.R."/>
            <person name="Poulain J."/>
            <person name="Prion F."/>
            <person name="Qin B."/>
            <person name="Qu C."/>
            <person name="Retzel E.F."/>
            <person name="Riddle C."/>
            <person name="Sallet E."/>
            <person name="Samain S."/>
            <person name="Samson N."/>
            <person name="Sanders I."/>
            <person name="Saurat O."/>
            <person name="Scarpelli C."/>
            <person name="Schiex T."/>
            <person name="Segurens B."/>
            <person name="Severin A.J."/>
            <person name="Sherrier D.J."/>
            <person name="Shi R."/>
            <person name="Sims S."/>
            <person name="Singer S.R."/>
            <person name="Sinharoy S."/>
            <person name="Sterck L."/>
            <person name="Viollet A."/>
            <person name="Wang B.B."/>
            <person name="Wang K."/>
            <person name="Wang M."/>
            <person name="Wang X."/>
            <person name="Warfsmann J."/>
            <person name="Weissenbach J."/>
            <person name="White D.D."/>
            <person name="White J.D."/>
            <person name="Wiley G.B."/>
            <person name="Wincker P."/>
            <person name="Xing Y."/>
            <person name="Yang L."/>
            <person name="Yao Z."/>
            <person name="Ying F."/>
            <person name="Zhai J."/>
            <person name="Zhou L."/>
            <person name="Zuber A."/>
            <person name="Denarie J."/>
            <person name="Dixon R.A."/>
            <person name="May G.D."/>
            <person name="Schwartz D.C."/>
            <person name="Rogers J."/>
            <person name="Quetier F."/>
            <person name="Town C.D."/>
            <person name="Roe B.A."/>
        </authorList>
    </citation>
    <scope>NUCLEOTIDE SEQUENCE [LARGE SCALE GENOMIC DNA]</scope>
    <source>
        <strain evidence="1">A17</strain>
        <strain evidence="2 3">cv. Jemalong A17</strain>
    </source>
</reference>
<reference evidence="2" key="3">
    <citation type="submission" date="2015-04" db="UniProtKB">
        <authorList>
            <consortium name="EnsemblPlants"/>
        </authorList>
    </citation>
    <scope>IDENTIFICATION</scope>
    <source>
        <strain evidence="2">cv. Jemalong A17</strain>
    </source>
</reference>
<dbReference type="EnsemblPlants" id="AET04350">
    <property type="protein sequence ID" value="AET04350"/>
    <property type="gene ID" value="MTR_8g087830"/>
</dbReference>
<gene>
    <name evidence="1" type="ordered locus">MTR_8g087830</name>
</gene>
<accession>G7L7Z3</accession>
<keyword evidence="3" id="KW-1185">Reference proteome</keyword>
<dbReference type="Proteomes" id="UP000002051">
    <property type="component" value="Chromosome 8"/>
</dbReference>
<sequence length="71" mass="8249">MLSDDDTIFNFSIWTAEAGGMWNLPLTPIPVVLSWQIWAILSGEFSHQKSETNSLKYEYRFRGLISSNKYF</sequence>
<evidence type="ECO:0000313" key="3">
    <source>
        <dbReference type="Proteomes" id="UP000002051"/>
    </source>
</evidence>
<reference evidence="1 3" key="2">
    <citation type="journal article" date="2014" name="BMC Genomics">
        <title>An improved genome release (version Mt4.0) for the model legume Medicago truncatula.</title>
        <authorList>
            <person name="Tang H."/>
            <person name="Krishnakumar V."/>
            <person name="Bidwell S."/>
            <person name="Rosen B."/>
            <person name="Chan A."/>
            <person name="Zhou S."/>
            <person name="Gentzbittel L."/>
            <person name="Childs K.L."/>
            <person name="Yandell M."/>
            <person name="Gundlach H."/>
            <person name="Mayer K.F."/>
            <person name="Schwartz D.C."/>
            <person name="Town C.D."/>
        </authorList>
    </citation>
    <scope>GENOME REANNOTATION</scope>
    <source>
        <strain evidence="2 3">cv. Jemalong A17</strain>
    </source>
</reference>
<dbReference type="PaxDb" id="3880-AET04350"/>
<dbReference type="AlphaFoldDB" id="G7L7Z3"/>
<proteinExistence type="predicted"/>
<organism evidence="1 3">
    <name type="scientific">Medicago truncatula</name>
    <name type="common">Barrel medic</name>
    <name type="synonym">Medicago tribuloides</name>
    <dbReference type="NCBI Taxonomy" id="3880"/>
    <lineage>
        <taxon>Eukaryota</taxon>
        <taxon>Viridiplantae</taxon>
        <taxon>Streptophyta</taxon>
        <taxon>Embryophyta</taxon>
        <taxon>Tracheophyta</taxon>
        <taxon>Spermatophyta</taxon>
        <taxon>Magnoliopsida</taxon>
        <taxon>eudicotyledons</taxon>
        <taxon>Gunneridae</taxon>
        <taxon>Pentapetalae</taxon>
        <taxon>rosids</taxon>
        <taxon>fabids</taxon>
        <taxon>Fabales</taxon>
        <taxon>Fabaceae</taxon>
        <taxon>Papilionoideae</taxon>
        <taxon>50 kb inversion clade</taxon>
        <taxon>NPAAA clade</taxon>
        <taxon>Hologalegina</taxon>
        <taxon>IRL clade</taxon>
        <taxon>Trifolieae</taxon>
        <taxon>Medicago</taxon>
    </lineage>
</organism>
<evidence type="ECO:0000313" key="1">
    <source>
        <dbReference type="EMBL" id="AET04350.1"/>
    </source>
</evidence>
<protein>
    <submittedName>
        <fullName evidence="1 2">Uncharacterized protein</fullName>
    </submittedName>
</protein>
<dbReference type="HOGENOM" id="CLU_2743900_0_0_1"/>